<evidence type="ECO:0000256" key="2">
    <source>
        <dbReference type="ARBA" id="ARBA00022448"/>
    </source>
</evidence>
<evidence type="ECO:0000313" key="9">
    <source>
        <dbReference type="EMBL" id="KAJ9612095.1"/>
    </source>
</evidence>
<feature type="transmembrane region" description="Helical" evidence="7">
    <location>
        <begin position="230"/>
        <end position="249"/>
    </location>
</feature>
<feature type="region of interest" description="Disordered" evidence="6">
    <location>
        <begin position="42"/>
        <end position="62"/>
    </location>
</feature>
<dbReference type="GO" id="GO:0005886">
    <property type="term" value="C:plasma membrane"/>
    <property type="evidence" value="ECO:0007669"/>
    <property type="project" value="TreeGrafter"/>
</dbReference>
<name>A0AA39CKY7_9EURO</name>
<feature type="transmembrane region" description="Helical" evidence="7">
    <location>
        <begin position="359"/>
        <end position="376"/>
    </location>
</feature>
<dbReference type="GO" id="GO:0022857">
    <property type="term" value="F:transmembrane transporter activity"/>
    <property type="evidence" value="ECO:0007669"/>
    <property type="project" value="InterPro"/>
</dbReference>
<reference evidence="9" key="1">
    <citation type="submission" date="2022-10" db="EMBL/GenBank/DDBJ databases">
        <title>Culturing micro-colonial fungi from biological soil crusts in the Mojave desert and describing Neophaeococcomyces mojavensis, and introducing the new genera and species Taxawa tesnikishii.</title>
        <authorList>
            <person name="Kurbessoian T."/>
            <person name="Stajich J.E."/>
        </authorList>
    </citation>
    <scope>NUCLEOTIDE SEQUENCE</scope>
    <source>
        <strain evidence="9">TK_41</strain>
    </source>
</reference>
<keyword evidence="10" id="KW-1185">Reference proteome</keyword>
<dbReference type="FunFam" id="1.20.1720.10:FF:000009">
    <property type="entry name" value="MFS multidrug transporter"/>
    <property type="match status" value="1"/>
</dbReference>
<feature type="transmembrane region" description="Helical" evidence="7">
    <location>
        <begin position="413"/>
        <end position="430"/>
    </location>
</feature>
<dbReference type="InterPro" id="IPR036259">
    <property type="entry name" value="MFS_trans_sf"/>
</dbReference>
<comment type="caution">
    <text evidence="9">The sequence shown here is derived from an EMBL/GenBank/DDBJ whole genome shotgun (WGS) entry which is preliminary data.</text>
</comment>
<feature type="transmembrane region" description="Helical" evidence="7">
    <location>
        <begin position="199"/>
        <end position="223"/>
    </location>
</feature>
<feature type="compositionally biased region" description="Basic and acidic residues" evidence="6">
    <location>
        <begin position="43"/>
        <end position="53"/>
    </location>
</feature>
<keyword evidence="2" id="KW-0813">Transport</keyword>
<keyword evidence="4 7" id="KW-1133">Transmembrane helix</keyword>
<accession>A0AA39CKY7</accession>
<dbReference type="Gene3D" id="1.20.1720.10">
    <property type="entry name" value="Multidrug resistance protein D"/>
    <property type="match status" value="1"/>
</dbReference>
<evidence type="ECO:0000313" key="10">
    <source>
        <dbReference type="Proteomes" id="UP001172673"/>
    </source>
</evidence>
<evidence type="ECO:0000256" key="1">
    <source>
        <dbReference type="ARBA" id="ARBA00004141"/>
    </source>
</evidence>
<comment type="subcellular location">
    <subcellularLocation>
        <location evidence="1">Membrane</location>
        <topology evidence="1">Multi-pass membrane protein</topology>
    </subcellularLocation>
</comment>
<dbReference type="SUPFAM" id="SSF103473">
    <property type="entry name" value="MFS general substrate transporter"/>
    <property type="match status" value="1"/>
</dbReference>
<evidence type="ECO:0000256" key="6">
    <source>
        <dbReference type="SAM" id="MobiDB-lite"/>
    </source>
</evidence>
<evidence type="ECO:0000256" key="7">
    <source>
        <dbReference type="SAM" id="Phobius"/>
    </source>
</evidence>
<feature type="region of interest" description="Disordered" evidence="6">
    <location>
        <begin position="1"/>
        <end position="20"/>
    </location>
</feature>
<dbReference type="PANTHER" id="PTHR23502">
    <property type="entry name" value="MAJOR FACILITATOR SUPERFAMILY"/>
    <property type="match status" value="1"/>
</dbReference>
<dbReference type="Pfam" id="PF07690">
    <property type="entry name" value="MFS_1"/>
    <property type="match status" value="1"/>
</dbReference>
<dbReference type="InterPro" id="IPR011701">
    <property type="entry name" value="MFS"/>
</dbReference>
<feature type="domain" description="Major facilitator superfamily (MFS) profile" evidence="8">
    <location>
        <begin position="75"/>
        <end position="431"/>
    </location>
</feature>
<dbReference type="EMBL" id="JAPDRK010000005">
    <property type="protein sequence ID" value="KAJ9612095.1"/>
    <property type="molecule type" value="Genomic_DNA"/>
</dbReference>
<evidence type="ECO:0000259" key="8">
    <source>
        <dbReference type="PROSITE" id="PS50850"/>
    </source>
</evidence>
<protein>
    <recommendedName>
        <fullName evidence="8">Major facilitator superfamily (MFS) profile domain-containing protein</fullName>
    </recommendedName>
</protein>
<evidence type="ECO:0000256" key="5">
    <source>
        <dbReference type="ARBA" id="ARBA00023136"/>
    </source>
</evidence>
<proteinExistence type="predicted"/>
<dbReference type="InterPro" id="IPR020846">
    <property type="entry name" value="MFS_dom"/>
</dbReference>
<feature type="transmembrane region" description="Helical" evidence="7">
    <location>
        <begin position="141"/>
        <end position="158"/>
    </location>
</feature>
<gene>
    <name evidence="9" type="ORF">H2200_003690</name>
</gene>
<keyword evidence="3 7" id="KW-0812">Transmembrane</keyword>
<feature type="transmembrane region" description="Helical" evidence="7">
    <location>
        <begin position="73"/>
        <end position="94"/>
    </location>
</feature>
<organism evidence="9 10">
    <name type="scientific">Cladophialophora chaetospira</name>
    <dbReference type="NCBI Taxonomy" id="386627"/>
    <lineage>
        <taxon>Eukaryota</taxon>
        <taxon>Fungi</taxon>
        <taxon>Dikarya</taxon>
        <taxon>Ascomycota</taxon>
        <taxon>Pezizomycotina</taxon>
        <taxon>Eurotiomycetes</taxon>
        <taxon>Chaetothyriomycetidae</taxon>
        <taxon>Chaetothyriales</taxon>
        <taxon>Herpotrichiellaceae</taxon>
        <taxon>Cladophialophora</taxon>
    </lineage>
</organism>
<evidence type="ECO:0000256" key="4">
    <source>
        <dbReference type="ARBA" id="ARBA00022989"/>
    </source>
</evidence>
<dbReference type="AlphaFoldDB" id="A0AA39CKY7"/>
<keyword evidence="5 7" id="KW-0472">Membrane</keyword>
<dbReference type="Proteomes" id="UP001172673">
    <property type="component" value="Unassembled WGS sequence"/>
</dbReference>
<dbReference type="PANTHER" id="PTHR23502:SF51">
    <property type="entry name" value="QUINIDINE RESISTANCE PROTEIN 1-RELATED"/>
    <property type="match status" value="1"/>
</dbReference>
<evidence type="ECO:0000256" key="3">
    <source>
        <dbReference type="ARBA" id="ARBA00022692"/>
    </source>
</evidence>
<dbReference type="PROSITE" id="PS50850">
    <property type="entry name" value="MFS"/>
    <property type="match status" value="1"/>
</dbReference>
<sequence length="431" mass="46750">MASEKQLTEEVEEVGVQQTTTRPEAQEIDVILLGVEVGICTQKPEDKREEPGNLDRTATNDHPYTSFSSRQKAIIVLVATLGGSFSPFTAFIYFPAIDVISQALNVTVSDVGLTLTTFMIFQGIAPSFTSAIADDYGRRPAYILGFVVFMIANLGLALNNSYVGLLVLRCLQSTGSSGLLTLMQGTVADVVTSAERGKYIAITSLAGILAPCVAPIFGGLLAGHLGWHSVFWFLLILGGVYLVPLALFFPETGRAVVGDGTLPPPKWNRCLVDITGRKKRIPNESTDEDTSYAEHEKLKASKSGGPKWGIFGPLLICLEIESAIILFYLSIIYSGFYVVATTLTVQFHSIYGLSSTLTGLLFIPQAVGTIFAALTNSRTLDYNFKRHALKAGLEVDRKKQADLTKMPIERARLEVGLPFYVSGAVFIIVYG</sequence>